<protein>
    <submittedName>
        <fullName evidence="1">Osmotically inducible protein C</fullName>
    </submittedName>
</protein>
<dbReference type="InterPro" id="IPR003718">
    <property type="entry name" value="OsmC/Ohr_fam"/>
</dbReference>
<reference evidence="1 2" key="1">
    <citation type="submission" date="2017-10" db="EMBL/GenBank/DDBJ databases">
        <title>Draft genome of Longimonas halophila.</title>
        <authorList>
            <person name="Goh K.M."/>
            <person name="Shamsir M.S."/>
            <person name="Lim S.W."/>
        </authorList>
    </citation>
    <scope>NUCLEOTIDE SEQUENCE [LARGE SCALE GENOMIC DNA]</scope>
    <source>
        <strain evidence="1 2">KCTC 42399</strain>
    </source>
</reference>
<evidence type="ECO:0000313" key="2">
    <source>
        <dbReference type="Proteomes" id="UP000221024"/>
    </source>
</evidence>
<dbReference type="RefSeq" id="WP_098062834.1">
    <property type="nucleotide sequence ID" value="NZ_PDEP01000011.1"/>
</dbReference>
<accession>A0A2H3NJU7</accession>
<proteinExistence type="predicted"/>
<dbReference type="Proteomes" id="UP000221024">
    <property type="component" value="Unassembled WGS sequence"/>
</dbReference>
<keyword evidence="2" id="KW-1185">Reference proteome</keyword>
<comment type="caution">
    <text evidence="1">The sequence shown here is derived from an EMBL/GenBank/DDBJ whole genome shotgun (WGS) entry which is preliminary data.</text>
</comment>
<dbReference type="SUPFAM" id="SSF82784">
    <property type="entry name" value="OsmC-like"/>
    <property type="match status" value="1"/>
</dbReference>
<name>A0A2H3NJU7_9BACT</name>
<dbReference type="AlphaFoldDB" id="A0A2H3NJU7"/>
<dbReference type="PANTHER" id="PTHR34352">
    <property type="entry name" value="PROTEIN YHFA"/>
    <property type="match status" value="1"/>
</dbReference>
<sequence>MTVQLERINNAIQFEGTNDSGDRLTIASKADQDGVSPMEMTAMAVGGCSSIDILMILEKQRQPVDSFAVQVDAERAEDHPRVFTDIHVHYTLTGDADPAKVRRAIDLSLDTYCSVSNMVDQTATITYAFTLNEDTYEGALEMS</sequence>
<dbReference type="Pfam" id="PF02566">
    <property type="entry name" value="OsmC"/>
    <property type="match status" value="1"/>
</dbReference>
<evidence type="ECO:0000313" key="1">
    <source>
        <dbReference type="EMBL" id="PEN05772.1"/>
    </source>
</evidence>
<dbReference type="Gene3D" id="3.30.300.20">
    <property type="match status" value="1"/>
</dbReference>
<dbReference type="PANTHER" id="PTHR34352:SF1">
    <property type="entry name" value="PROTEIN YHFA"/>
    <property type="match status" value="1"/>
</dbReference>
<gene>
    <name evidence="1" type="ORF">CRI93_11765</name>
</gene>
<dbReference type="OrthoDB" id="9804010at2"/>
<organism evidence="1 2">
    <name type="scientific">Longimonas halophila</name>
    <dbReference type="NCBI Taxonomy" id="1469170"/>
    <lineage>
        <taxon>Bacteria</taxon>
        <taxon>Pseudomonadati</taxon>
        <taxon>Rhodothermota</taxon>
        <taxon>Rhodothermia</taxon>
        <taxon>Rhodothermales</taxon>
        <taxon>Salisaetaceae</taxon>
        <taxon>Longimonas</taxon>
    </lineage>
</organism>
<dbReference type="InterPro" id="IPR015946">
    <property type="entry name" value="KH_dom-like_a/b"/>
</dbReference>
<dbReference type="EMBL" id="PDEP01000011">
    <property type="protein sequence ID" value="PEN05772.1"/>
    <property type="molecule type" value="Genomic_DNA"/>
</dbReference>
<dbReference type="InterPro" id="IPR036102">
    <property type="entry name" value="OsmC/Ohrsf"/>
</dbReference>